<name>A0A1Y1LU69_PHOPY</name>
<proteinExistence type="predicted"/>
<evidence type="ECO:0000313" key="1">
    <source>
        <dbReference type="EMBL" id="JAV76561.1"/>
    </source>
</evidence>
<reference evidence="1" key="1">
    <citation type="journal article" date="2016" name="Sci. Rep.">
        <title>Molecular characterization of firefly nuptial gifts: a multi-omics approach sheds light on postcopulatory sexual selection.</title>
        <authorList>
            <person name="Al-Wathiqui N."/>
            <person name="Fallon T.R."/>
            <person name="South A."/>
            <person name="Weng J.K."/>
            <person name="Lewis S.M."/>
        </authorList>
    </citation>
    <scope>NUCLEOTIDE SEQUENCE</scope>
</reference>
<organism evidence="1">
    <name type="scientific">Photinus pyralis</name>
    <name type="common">Common eastern firefly</name>
    <name type="synonym">Lampyris pyralis</name>
    <dbReference type="NCBI Taxonomy" id="7054"/>
    <lineage>
        <taxon>Eukaryota</taxon>
        <taxon>Metazoa</taxon>
        <taxon>Ecdysozoa</taxon>
        <taxon>Arthropoda</taxon>
        <taxon>Hexapoda</taxon>
        <taxon>Insecta</taxon>
        <taxon>Pterygota</taxon>
        <taxon>Neoptera</taxon>
        <taxon>Endopterygota</taxon>
        <taxon>Coleoptera</taxon>
        <taxon>Polyphaga</taxon>
        <taxon>Elateriformia</taxon>
        <taxon>Elateroidea</taxon>
        <taxon>Lampyridae</taxon>
        <taxon>Lampyrinae</taxon>
        <taxon>Photinus</taxon>
    </lineage>
</organism>
<accession>A0A1Y1LU69</accession>
<dbReference type="EMBL" id="GEZM01048449">
    <property type="protein sequence ID" value="JAV76561.1"/>
    <property type="molecule type" value="Transcribed_RNA"/>
</dbReference>
<sequence length="189" mass="21633">MTKSPVKNQEKKMCSLVSNHHGPGKYPTVGCPSLHQKFFNMLEKYNRKCSGSEFEVRCCRTDKVAVEACPEVSEEHTLRNFERCGDKLRRIGRKLEVFGDEIELGEVNAIVNQITHILDYIDKILRKCEGHRPLKTVSVSIECEAITRAVGTVTSNLELQPKKSRDISSLFEVRRHFRALLTQKNCKLE</sequence>
<dbReference type="AlphaFoldDB" id="A0A1Y1LU69"/>
<protein>
    <submittedName>
        <fullName evidence="1">Uncharacterized protein</fullName>
    </submittedName>
</protein>